<evidence type="ECO:0000256" key="1">
    <source>
        <dbReference type="SAM" id="MobiDB-lite"/>
    </source>
</evidence>
<sequence length="67" mass="7541">MSEVRPGTSNWAVGQNKDSWQGLEVHCRQILRRKELGAGERRNSQTFPFNPDGMPSPNDREVSVTSV</sequence>
<organism evidence="2">
    <name type="scientific">Tetraodon nigroviridis</name>
    <name type="common">Spotted green pufferfish</name>
    <name type="synonym">Chelonodon nigroviridis</name>
    <dbReference type="NCBI Taxonomy" id="99883"/>
    <lineage>
        <taxon>Eukaryota</taxon>
        <taxon>Metazoa</taxon>
        <taxon>Chordata</taxon>
        <taxon>Craniata</taxon>
        <taxon>Vertebrata</taxon>
        <taxon>Euteleostomi</taxon>
        <taxon>Actinopterygii</taxon>
        <taxon>Neopterygii</taxon>
        <taxon>Teleostei</taxon>
        <taxon>Neoteleostei</taxon>
        <taxon>Acanthomorphata</taxon>
        <taxon>Eupercaria</taxon>
        <taxon>Tetraodontiformes</taxon>
        <taxon>Tetradontoidea</taxon>
        <taxon>Tetraodontidae</taxon>
        <taxon>Tetraodon</taxon>
    </lineage>
</organism>
<proteinExistence type="predicted"/>
<dbReference type="KEGG" id="tng:GSTEN00030762G001"/>
<gene>
    <name evidence="2" type="ORF">GSTENG00030762001</name>
</gene>
<accession>Q4RQ57</accession>
<feature type="compositionally biased region" description="Basic and acidic residues" evidence="1">
    <location>
        <begin position="58"/>
        <end position="67"/>
    </location>
</feature>
<evidence type="ECO:0000313" key="2">
    <source>
        <dbReference type="EMBL" id="CAG09475.1"/>
    </source>
</evidence>
<feature type="region of interest" description="Disordered" evidence="1">
    <location>
        <begin position="36"/>
        <end position="67"/>
    </location>
</feature>
<name>Q4RQ57_TETNG</name>
<protein>
    <submittedName>
        <fullName evidence="2">Chromosome 17 SCAF15006, whole genome shotgun sequence</fullName>
    </submittedName>
</protein>
<reference evidence="2" key="2">
    <citation type="submission" date="2004-02" db="EMBL/GenBank/DDBJ databases">
        <authorList>
            <consortium name="Genoscope"/>
            <consortium name="Whitehead Institute Centre for Genome Research"/>
        </authorList>
    </citation>
    <scope>NUCLEOTIDE SEQUENCE</scope>
</reference>
<dbReference type="EMBL" id="CAAE01015006">
    <property type="protein sequence ID" value="CAG09475.1"/>
    <property type="molecule type" value="Genomic_DNA"/>
</dbReference>
<dbReference type="AlphaFoldDB" id="Q4RQ57"/>
<reference evidence="2" key="1">
    <citation type="journal article" date="2004" name="Nature">
        <title>Genome duplication in the teleost fish Tetraodon nigroviridis reveals the early vertebrate proto-karyotype.</title>
        <authorList>
            <person name="Jaillon O."/>
            <person name="Aury J.-M."/>
            <person name="Brunet F."/>
            <person name="Petit J.-L."/>
            <person name="Stange-Thomann N."/>
            <person name="Mauceli E."/>
            <person name="Bouneau L."/>
            <person name="Fischer C."/>
            <person name="Ozouf-Costaz C."/>
            <person name="Bernot A."/>
            <person name="Nicaud S."/>
            <person name="Jaffe D."/>
            <person name="Fisher S."/>
            <person name="Lutfalla G."/>
            <person name="Dossat C."/>
            <person name="Segurens B."/>
            <person name="Dasilva C."/>
            <person name="Salanoubat M."/>
            <person name="Levy M."/>
            <person name="Boudet N."/>
            <person name="Castellano S."/>
            <person name="Anthouard V."/>
            <person name="Jubin C."/>
            <person name="Castelli V."/>
            <person name="Katinka M."/>
            <person name="Vacherie B."/>
            <person name="Biemont C."/>
            <person name="Skalli Z."/>
            <person name="Cattolico L."/>
            <person name="Poulain J."/>
            <person name="De Berardinis V."/>
            <person name="Cruaud C."/>
            <person name="Duprat S."/>
            <person name="Brottier P."/>
            <person name="Coutanceau J.-P."/>
            <person name="Gouzy J."/>
            <person name="Parra G."/>
            <person name="Lardier G."/>
            <person name="Chapple C."/>
            <person name="McKernan K.J."/>
            <person name="McEwan P."/>
            <person name="Bosak S."/>
            <person name="Kellis M."/>
            <person name="Volff J.-N."/>
            <person name="Guigo R."/>
            <person name="Zody M.C."/>
            <person name="Mesirov J."/>
            <person name="Lindblad-Toh K."/>
            <person name="Birren B."/>
            <person name="Nusbaum C."/>
            <person name="Kahn D."/>
            <person name="Robinson-Rechavi M."/>
            <person name="Laudet V."/>
            <person name="Schachter V."/>
            <person name="Quetier F."/>
            <person name="Saurin W."/>
            <person name="Scarpelli C."/>
            <person name="Wincker P."/>
            <person name="Lander E.S."/>
            <person name="Weissenbach J."/>
            <person name="Roest Crollius H."/>
        </authorList>
    </citation>
    <scope>NUCLEOTIDE SEQUENCE [LARGE SCALE GENOMIC DNA]</scope>
</reference>